<dbReference type="Gene3D" id="3.30.40.10">
    <property type="entry name" value="Zinc/RING finger domain, C3HC4 (zinc finger)"/>
    <property type="match status" value="1"/>
</dbReference>
<feature type="domain" description="UBA" evidence="12">
    <location>
        <begin position="512"/>
        <end position="557"/>
    </location>
</feature>
<evidence type="ECO:0000256" key="5">
    <source>
        <dbReference type="ARBA" id="ARBA00022723"/>
    </source>
</evidence>
<dbReference type="Pfam" id="PF00443">
    <property type="entry name" value="UCH"/>
    <property type="match status" value="1"/>
</dbReference>
<keyword evidence="9" id="KW-0788">Thiol protease</keyword>
<dbReference type="CDD" id="cd02257">
    <property type="entry name" value="Peptidase_C19"/>
    <property type="match status" value="1"/>
</dbReference>
<dbReference type="VEuPathDB" id="GiardiaDB:SS50377_28287"/>
<evidence type="ECO:0000256" key="11">
    <source>
        <dbReference type="PROSITE-ProRule" id="PRU00502"/>
    </source>
</evidence>
<dbReference type="InterPro" id="IPR018200">
    <property type="entry name" value="USP_CS"/>
</dbReference>
<evidence type="ECO:0000313" key="16">
    <source>
        <dbReference type="EMBL" id="KAH0570312.1"/>
    </source>
</evidence>
<dbReference type="EMBL" id="AUWU02000008">
    <property type="protein sequence ID" value="KAH0570312.1"/>
    <property type="molecule type" value="Genomic_DNA"/>
</dbReference>
<keyword evidence="8 15" id="KW-0378">Hydrolase</keyword>
<dbReference type="EC" id="3.4.19.12" evidence="3"/>
<name>V6LV10_9EUKA</name>
<dbReference type="InterPro" id="IPR050164">
    <property type="entry name" value="Peptidase_C19"/>
</dbReference>
<dbReference type="OrthoDB" id="361536at2759"/>
<proteinExistence type="inferred from homology"/>
<gene>
    <name evidence="15" type="ORF">SS50377_11416</name>
    <name evidence="16" type="ORF">SS50377_28287</name>
</gene>
<evidence type="ECO:0000259" key="14">
    <source>
        <dbReference type="PROSITE" id="PS50271"/>
    </source>
</evidence>
<sequence>MSYREPEGPIFCSECAYCFRTLNLCLCLQCDFAVCQEHAAIHSQYHNEFVIKPQNADEIPQLCRIINDQIEFMVLSEEAQFAAALILDCQENCKYEYLKQQVSVSSQECQHFPIANSQQSDIVQDITNLTCSKCDQKENIWMCLGCGEFSCGRKQYDGTGGNGHALEHFEATGHPVAVRITSLCQDVQEVYCYSCDSEQKISFEILVEALKQFKLDSLMYLTKGIESSLETKELVQDKLINQISNFDSIKAKQLTAQQIAQTPLINFRNTGNTCYANAVLNVLLHLNLLQLATVSPQISQSYEETMMDLTTQANRILSLSESGNIRHDEDVKPHLSAFILSLQSHFTSDENIGKQQDAAEFLDIFFNKFQNIEQKFLFPSFIKQLQCQLCGFTQLSKTFRTNQLSITCNFHDKCTDVEQGPLIDLLESIKADLVDSPIGFRCPKCGVQNQEEQESVVTISQSLIDCDKVPEFIIVKANRLMFDPVLQQPFKLRTRITNCEYFDLSKLVNRQDVQQKNQIEYPIDQLLELGIDADTASLAMIQYNGNVEQIANDFFNGNLNIQQQDQDITEKLAHAKEFDQELNYQLQCVVFHLGGSYDRGHYTALIRNGNGWIDCNDQVFIQKDEIDVDLSQGILYFYKKV</sequence>
<dbReference type="AlphaFoldDB" id="V6LV10"/>
<dbReference type="SMART" id="SM00290">
    <property type="entry name" value="ZnF_UBP"/>
    <property type="match status" value="2"/>
</dbReference>
<evidence type="ECO:0000259" key="12">
    <source>
        <dbReference type="PROSITE" id="PS50030"/>
    </source>
</evidence>
<dbReference type="PANTHER" id="PTHR24006:SF758">
    <property type="entry name" value="UBIQUITIN CARBOXYL-TERMINAL HYDROLASE 36"/>
    <property type="match status" value="1"/>
</dbReference>
<evidence type="ECO:0000256" key="2">
    <source>
        <dbReference type="ARBA" id="ARBA00009085"/>
    </source>
</evidence>
<dbReference type="GO" id="GO:0005829">
    <property type="term" value="C:cytosol"/>
    <property type="evidence" value="ECO:0007669"/>
    <property type="project" value="TreeGrafter"/>
</dbReference>
<evidence type="ECO:0000256" key="8">
    <source>
        <dbReference type="ARBA" id="ARBA00022801"/>
    </source>
</evidence>
<reference evidence="16" key="2">
    <citation type="submission" date="2020-12" db="EMBL/GenBank/DDBJ databases">
        <title>New Spironucleus salmonicida genome in near-complete chromosomes.</title>
        <authorList>
            <person name="Xu F."/>
            <person name="Kurt Z."/>
            <person name="Jimenez-Gonzalez A."/>
            <person name="Astvaldsson A."/>
            <person name="Andersson J.O."/>
            <person name="Svard S.G."/>
        </authorList>
    </citation>
    <scope>NUCLEOTIDE SEQUENCE</scope>
    <source>
        <strain evidence="16">ATCC 50377</strain>
    </source>
</reference>
<evidence type="ECO:0000313" key="15">
    <source>
        <dbReference type="EMBL" id="EST48467.1"/>
    </source>
</evidence>
<dbReference type="GO" id="GO:0004843">
    <property type="term" value="F:cysteine-type deubiquitinase activity"/>
    <property type="evidence" value="ECO:0007669"/>
    <property type="project" value="UniProtKB-EC"/>
</dbReference>
<dbReference type="Gene3D" id="3.90.70.10">
    <property type="entry name" value="Cysteine proteinases"/>
    <property type="match status" value="1"/>
</dbReference>
<keyword evidence="10" id="KW-0862">Zinc</keyword>
<dbReference type="GO" id="GO:0008270">
    <property type="term" value="F:zinc ion binding"/>
    <property type="evidence" value="ECO:0007669"/>
    <property type="project" value="UniProtKB-KW"/>
</dbReference>
<comment type="similarity">
    <text evidence="2">Belongs to the peptidase C19 family.</text>
</comment>
<keyword evidence="17" id="KW-1185">Reference proteome</keyword>
<keyword evidence="7" id="KW-0833">Ubl conjugation pathway</keyword>
<comment type="catalytic activity">
    <reaction evidence="1">
        <text>Thiol-dependent hydrolysis of ester, thioester, amide, peptide and isopeptide bonds formed by the C-terminal Gly of ubiquitin (a 76-residue protein attached to proteins as an intracellular targeting signal).</text>
        <dbReference type="EC" id="3.4.19.12"/>
    </reaction>
</comment>
<dbReference type="InterPro" id="IPR038765">
    <property type="entry name" value="Papain-like_cys_pep_sf"/>
</dbReference>
<evidence type="ECO:0000256" key="9">
    <source>
        <dbReference type="ARBA" id="ARBA00022807"/>
    </source>
</evidence>
<evidence type="ECO:0000313" key="17">
    <source>
        <dbReference type="Proteomes" id="UP000018208"/>
    </source>
</evidence>
<keyword evidence="6 11" id="KW-0863">Zinc-finger</keyword>
<dbReference type="EMBL" id="KI545985">
    <property type="protein sequence ID" value="EST48467.1"/>
    <property type="molecule type" value="Genomic_DNA"/>
</dbReference>
<dbReference type="InterPro" id="IPR001394">
    <property type="entry name" value="Peptidase_C19_UCH"/>
</dbReference>
<dbReference type="PROSITE" id="PS50271">
    <property type="entry name" value="ZF_UBP"/>
    <property type="match status" value="1"/>
</dbReference>
<keyword evidence="4" id="KW-0645">Protease</keyword>
<evidence type="ECO:0000256" key="10">
    <source>
        <dbReference type="ARBA" id="ARBA00022833"/>
    </source>
</evidence>
<dbReference type="PANTHER" id="PTHR24006">
    <property type="entry name" value="UBIQUITIN CARBOXYL-TERMINAL HYDROLASE"/>
    <property type="match status" value="1"/>
</dbReference>
<accession>V6LV10</accession>
<evidence type="ECO:0000256" key="1">
    <source>
        <dbReference type="ARBA" id="ARBA00000707"/>
    </source>
</evidence>
<dbReference type="InterPro" id="IPR028889">
    <property type="entry name" value="USP"/>
</dbReference>
<evidence type="ECO:0000256" key="3">
    <source>
        <dbReference type="ARBA" id="ARBA00012759"/>
    </source>
</evidence>
<dbReference type="Proteomes" id="UP000018208">
    <property type="component" value="Unassembled WGS sequence"/>
</dbReference>
<organism evidence="15">
    <name type="scientific">Spironucleus salmonicida</name>
    <dbReference type="NCBI Taxonomy" id="348837"/>
    <lineage>
        <taxon>Eukaryota</taxon>
        <taxon>Metamonada</taxon>
        <taxon>Diplomonadida</taxon>
        <taxon>Hexamitidae</taxon>
        <taxon>Hexamitinae</taxon>
        <taxon>Spironucleus</taxon>
    </lineage>
</organism>
<evidence type="ECO:0000259" key="13">
    <source>
        <dbReference type="PROSITE" id="PS50235"/>
    </source>
</evidence>
<keyword evidence="5" id="KW-0479">Metal-binding</keyword>
<dbReference type="PROSITE" id="PS50030">
    <property type="entry name" value="UBA"/>
    <property type="match status" value="1"/>
</dbReference>
<protein>
    <recommendedName>
        <fullName evidence="3">ubiquitinyl hydrolase 1</fullName>
        <ecNumber evidence="3">3.4.19.12</ecNumber>
    </recommendedName>
</protein>
<evidence type="ECO:0000256" key="6">
    <source>
        <dbReference type="ARBA" id="ARBA00022771"/>
    </source>
</evidence>
<dbReference type="InterPro" id="IPR015940">
    <property type="entry name" value="UBA"/>
</dbReference>
<evidence type="ECO:0000256" key="4">
    <source>
        <dbReference type="ARBA" id="ARBA00022670"/>
    </source>
</evidence>
<dbReference type="InterPro" id="IPR001607">
    <property type="entry name" value="Znf_UBP"/>
</dbReference>
<dbReference type="PROSITE" id="PS50235">
    <property type="entry name" value="USP_3"/>
    <property type="match status" value="1"/>
</dbReference>
<reference evidence="15 16" key="1">
    <citation type="journal article" date="2014" name="PLoS Genet.">
        <title>The Genome of Spironucleus salmonicida Highlights a Fish Pathogen Adapted to Fluctuating Environments.</title>
        <authorList>
            <person name="Xu F."/>
            <person name="Jerlstrom-Hultqvist J."/>
            <person name="Einarsson E."/>
            <person name="Astvaldsson A."/>
            <person name="Svard S.G."/>
            <person name="Andersson J.O."/>
        </authorList>
    </citation>
    <scope>NUCLEOTIDE SEQUENCE</scope>
    <source>
        <strain evidence="16">ATCC 50377</strain>
    </source>
</reference>
<dbReference type="GO" id="GO:0016579">
    <property type="term" value="P:protein deubiquitination"/>
    <property type="evidence" value="ECO:0007669"/>
    <property type="project" value="InterPro"/>
</dbReference>
<dbReference type="PROSITE" id="PS00973">
    <property type="entry name" value="USP_2"/>
    <property type="match status" value="1"/>
</dbReference>
<dbReference type="InterPro" id="IPR013083">
    <property type="entry name" value="Znf_RING/FYVE/PHD"/>
</dbReference>
<dbReference type="Pfam" id="PF02148">
    <property type="entry name" value="zf-UBP"/>
    <property type="match status" value="1"/>
</dbReference>
<feature type="domain" description="UBP-type" evidence="14">
    <location>
        <begin position="107"/>
        <end position="217"/>
    </location>
</feature>
<dbReference type="GO" id="GO:0005634">
    <property type="term" value="C:nucleus"/>
    <property type="evidence" value="ECO:0007669"/>
    <property type="project" value="TreeGrafter"/>
</dbReference>
<dbReference type="SUPFAM" id="SSF54001">
    <property type="entry name" value="Cysteine proteinases"/>
    <property type="match status" value="1"/>
</dbReference>
<dbReference type="SUPFAM" id="SSF57850">
    <property type="entry name" value="RING/U-box"/>
    <property type="match status" value="1"/>
</dbReference>
<feature type="domain" description="USP" evidence="13">
    <location>
        <begin position="265"/>
        <end position="641"/>
    </location>
</feature>
<evidence type="ECO:0000256" key="7">
    <source>
        <dbReference type="ARBA" id="ARBA00022786"/>
    </source>
</evidence>
<dbReference type="GO" id="GO:0006508">
    <property type="term" value="P:proteolysis"/>
    <property type="evidence" value="ECO:0007669"/>
    <property type="project" value="UniProtKB-KW"/>
</dbReference>